<name>A0A1E1W0L0_PECGO</name>
<protein>
    <submittedName>
        <fullName evidence="2">Uncharacterized protein</fullName>
    </submittedName>
</protein>
<feature type="compositionally biased region" description="Low complexity" evidence="1">
    <location>
        <begin position="47"/>
        <end position="56"/>
    </location>
</feature>
<accession>A0A1E1W0L0</accession>
<feature type="non-terminal residue" evidence="2">
    <location>
        <position position="157"/>
    </location>
</feature>
<feature type="region of interest" description="Disordered" evidence="1">
    <location>
        <begin position="94"/>
        <end position="157"/>
    </location>
</feature>
<feature type="compositionally biased region" description="Acidic residues" evidence="1">
    <location>
        <begin position="131"/>
        <end position="144"/>
    </location>
</feature>
<evidence type="ECO:0000256" key="1">
    <source>
        <dbReference type="SAM" id="MobiDB-lite"/>
    </source>
</evidence>
<reference evidence="2" key="1">
    <citation type="submission" date="2015-09" db="EMBL/GenBank/DDBJ databases">
        <title>De novo assembly of Pectinophora gossypiella (Pink Bollworm) gut transcriptome.</title>
        <authorList>
            <person name="Tassone E.E."/>
        </authorList>
    </citation>
    <scope>NUCLEOTIDE SEQUENCE</scope>
</reference>
<dbReference type="EMBL" id="GDQN01010590">
    <property type="protein sequence ID" value="JAT80464.1"/>
    <property type="molecule type" value="Transcribed_RNA"/>
</dbReference>
<feature type="compositionally biased region" description="Polar residues" evidence="1">
    <location>
        <begin position="17"/>
        <end position="28"/>
    </location>
</feature>
<feature type="region of interest" description="Disordered" evidence="1">
    <location>
        <begin position="17"/>
        <end position="77"/>
    </location>
</feature>
<dbReference type="AlphaFoldDB" id="A0A1E1W0L0"/>
<feature type="non-terminal residue" evidence="2">
    <location>
        <position position="1"/>
    </location>
</feature>
<organism evidence="2">
    <name type="scientific">Pectinophora gossypiella</name>
    <name type="common">Cotton pink bollworm</name>
    <name type="synonym">Depressaria gossypiella</name>
    <dbReference type="NCBI Taxonomy" id="13191"/>
    <lineage>
        <taxon>Eukaryota</taxon>
        <taxon>Metazoa</taxon>
        <taxon>Ecdysozoa</taxon>
        <taxon>Arthropoda</taxon>
        <taxon>Hexapoda</taxon>
        <taxon>Insecta</taxon>
        <taxon>Pterygota</taxon>
        <taxon>Neoptera</taxon>
        <taxon>Endopterygota</taxon>
        <taxon>Lepidoptera</taxon>
        <taxon>Glossata</taxon>
        <taxon>Ditrysia</taxon>
        <taxon>Gelechioidea</taxon>
        <taxon>Gelechiidae</taxon>
        <taxon>Apatetrinae</taxon>
        <taxon>Pectinophora</taxon>
    </lineage>
</organism>
<dbReference type="OrthoDB" id="437889at2759"/>
<gene>
    <name evidence="2" type="ORF">g.17969</name>
</gene>
<feature type="compositionally biased region" description="Basic and acidic residues" evidence="1">
    <location>
        <begin position="30"/>
        <end position="46"/>
    </location>
</feature>
<sequence>EKQAVYSVDKPFRQTSLDLRHNAASSNWHPPREFTRRQQAEPERCSSSKTSVSSGSSKHRTPPHDTHHNFMRLSSANEQDNVAAVNYKMKCVSLDPPLTEPNVQKHNQRLERTTTPKDRTKSRRHKRPVEVEEQPADGEEEDEEGRSSPLYSNWDLR</sequence>
<proteinExistence type="predicted"/>
<evidence type="ECO:0000313" key="2">
    <source>
        <dbReference type="EMBL" id="JAT80464.1"/>
    </source>
</evidence>
<feature type="compositionally biased region" description="Basic and acidic residues" evidence="1">
    <location>
        <begin position="108"/>
        <end position="119"/>
    </location>
</feature>